<dbReference type="Pfam" id="PF03432">
    <property type="entry name" value="Relaxase"/>
    <property type="match status" value="1"/>
</dbReference>
<gene>
    <name evidence="2" type="ORF">V0288_10120</name>
</gene>
<dbReference type="InterPro" id="IPR005094">
    <property type="entry name" value="Endonuclease_MobA/VirD2"/>
</dbReference>
<organism evidence="2 3">
    <name type="scientific">Pannus brasiliensis CCIBt3594</name>
    <dbReference type="NCBI Taxonomy" id="1427578"/>
    <lineage>
        <taxon>Bacteria</taxon>
        <taxon>Bacillati</taxon>
        <taxon>Cyanobacteriota</taxon>
        <taxon>Cyanophyceae</taxon>
        <taxon>Oscillatoriophycideae</taxon>
        <taxon>Chroococcales</taxon>
        <taxon>Microcystaceae</taxon>
        <taxon>Pannus</taxon>
    </lineage>
</organism>
<accession>A0AAW9QXE6</accession>
<protein>
    <submittedName>
        <fullName evidence="2">Relaxase/mobilization nuclease domain-containing protein</fullName>
    </submittedName>
</protein>
<keyword evidence="3" id="KW-1185">Reference proteome</keyword>
<proteinExistence type="predicted"/>
<dbReference type="Proteomes" id="UP001328733">
    <property type="component" value="Unassembled WGS sequence"/>
</dbReference>
<dbReference type="AlphaFoldDB" id="A0AAW9QXE6"/>
<reference evidence="2 3" key="1">
    <citation type="submission" date="2024-01" db="EMBL/GenBank/DDBJ databases">
        <title>Genomic insights into the taxonomy and metabolism of the cyanobacterium Pannus brasiliensis CCIBt3594.</title>
        <authorList>
            <person name="Machado M."/>
            <person name="Botero N.B."/>
            <person name="Andreote A.P.D."/>
            <person name="Feitosa A.M.T."/>
            <person name="Popin R."/>
            <person name="Sivonen K."/>
            <person name="Fiore M.F."/>
        </authorList>
    </citation>
    <scope>NUCLEOTIDE SEQUENCE [LARGE SCALE GENOMIC DNA]</scope>
    <source>
        <strain evidence="2 3">CCIBt3594</strain>
    </source>
</reference>
<evidence type="ECO:0000259" key="1">
    <source>
        <dbReference type="Pfam" id="PF03432"/>
    </source>
</evidence>
<sequence length="155" mass="17822">MIAKQIQGTDFHKVLDYVHNKSGARLIGSNMTGQDPDTLAEEFRVSSHLRERLTKRVYHVSLSASPTEKLTDRAWVEIARAYLKGMEFDRNQHVIYRHIDREHEHIHIVASRIRITDGSIVADSWNYRRSAVGATRQLKALPNKEHKGVRSKKIG</sequence>
<feature type="non-terminal residue" evidence="2">
    <location>
        <position position="155"/>
    </location>
</feature>
<dbReference type="RefSeq" id="WP_332864956.1">
    <property type="nucleotide sequence ID" value="NZ_JBAFSM010000016.1"/>
</dbReference>
<dbReference type="EMBL" id="JBAFSM010000016">
    <property type="protein sequence ID" value="MEG3437474.1"/>
    <property type="molecule type" value="Genomic_DNA"/>
</dbReference>
<evidence type="ECO:0000313" key="3">
    <source>
        <dbReference type="Proteomes" id="UP001328733"/>
    </source>
</evidence>
<name>A0AAW9QXE6_9CHRO</name>
<comment type="caution">
    <text evidence="2">The sequence shown here is derived from an EMBL/GenBank/DDBJ whole genome shotgun (WGS) entry which is preliminary data.</text>
</comment>
<evidence type="ECO:0000313" key="2">
    <source>
        <dbReference type="EMBL" id="MEG3437474.1"/>
    </source>
</evidence>
<feature type="domain" description="MobA/VirD2-like nuclease" evidence="1">
    <location>
        <begin position="17"/>
        <end position="131"/>
    </location>
</feature>